<keyword evidence="1" id="KW-1133">Transmembrane helix</keyword>
<dbReference type="AlphaFoldDB" id="A0A8D8VMS9"/>
<sequence length="143" mass="16472">MDYIMTSYLPIMCIFSFTVNNAILRNTYAEWMTTSVSFYLLPIISIIHYVLLCTILKQLMEGDPIFSFFYLSFFLFFKILSKPPPSSFFLFTQTTDIYASPKGMPHLEGPSGQRDTLPAYKSCPIARTTMRHPVCLIQSPMLH</sequence>
<evidence type="ECO:0000313" key="2">
    <source>
        <dbReference type="EMBL" id="CAG6629098.1"/>
    </source>
</evidence>
<name>A0A8D8VMS9_9HEMI</name>
<accession>A0A8D8VMS9</accession>
<protein>
    <submittedName>
        <fullName evidence="2">Uncharacterized protein</fullName>
    </submittedName>
</protein>
<keyword evidence="1" id="KW-0812">Transmembrane</keyword>
<dbReference type="EMBL" id="HBUF01069703">
    <property type="protein sequence ID" value="CAG6629098.1"/>
    <property type="molecule type" value="Transcribed_RNA"/>
</dbReference>
<keyword evidence="1" id="KW-0472">Membrane</keyword>
<feature type="transmembrane region" description="Helical" evidence="1">
    <location>
        <begin position="6"/>
        <end position="24"/>
    </location>
</feature>
<feature type="transmembrane region" description="Helical" evidence="1">
    <location>
        <begin position="65"/>
        <end position="81"/>
    </location>
</feature>
<organism evidence="2">
    <name type="scientific">Cacopsylla melanoneura</name>
    <dbReference type="NCBI Taxonomy" id="428564"/>
    <lineage>
        <taxon>Eukaryota</taxon>
        <taxon>Metazoa</taxon>
        <taxon>Ecdysozoa</taxon>
        <taxon>Arthropoda</taxon>
        <taxon>Hexapoda</taxon>
        <taxon>Insecta</taxon>
        <taxon>Pterygota</taxon>
        <taxon>Neoptera</taxon>
        <taxon>Paraneoptera</taxon>
        <taxon>Hemiptera</taxon>
        <taxon>Sternorrhyncha</taxon>
        <taxon>Psylloidea</taxon>
        <taxon>Psyllidae</taxon>
        <taxon>Psyllinae</taxon>
        <taxon>Cacopsylla</taxon>
    </lineage>
</organism>
<evidence type="ECO:0000256" key="1">
    <source>
        <dbReference type="SAM" id="Phobius"/>
    </source>
</evidence>
<proteinExistence type="predicted"/>
<feature type="transmembrane region" description="Helical" evidence="1">
    <location>
        <begin position="36"/>
        <end position="59"/>
    </location>
</feature>
<reference evidence="2" key="1">
    <citation type="submission" date="2021-05" db="EMBL/GenBank/DDBJ databases">
        <authorList>
            <person name="Alioto T."/>
            <person name="Alioto T."/>
            <person name="Gomez Garrido J."/>
        </authorList>
    </citation>
    <scope>NUCLEOTIDE SEQUENCE</scope>
</reference>